<evidence type="ECO:0000256" key="17">
    <source>
        <dbReference type="ARBA" id="ARBA00048974"/>
    </source>
</evidence>
<feature type="region of interest" description="Disordered" evidence="18">
    <location>
        <begin position="831"/>
        <end position="854"/>
    </location>
</feature>
<accession>A0A1B1BA59</accession>
<dbReference type="SFLD" id="SFLDS00029">
    <property type="entry name" value="Radical_SAM"/>
    <property type="match status" value="3"/>
</dbReference>
<reference evidence="21 23" key="2">
    <citation type="submission" date="2021-03" db="EMBL/GenBank/DDBJ databases">
        <title>Genomic Encyclopedia of Type Strains, Phase IV (KMG-IV): sequencing the most valuable type-strain genomes for metagenomic binning, comparative biology and taxonomic classification.</title>
        <authorList>
            <person name="Goeker M."/>
        </authorList>
    </citation>
    <scope>NUCLEOTIDE SEQUENCE [LARGE SCALE GENOMIC DNA]</scope>
    <source>
        <strain evidence="21 23">DSM 40499</strain>
    </source>
</reference>
<keyword evidence="10 21" id="KW-0808">Transferase</keyword>
<evidence type="ECO:0000256" key="13">
    <source>
        <dbReference type="ARBA" id="ARBA00023004"/>
    </source>
</evidence>
<evidence type="ECO:0000256" key="6">
    <source>
        <dbReference type="ARBA" id="ARBA00012126"/>
    </source>
</evidence>
<comment type="similarity">
    <text evidence="4">In the C-terminal section; belongs to the radical SAM superfamily. CofH family.</text>
</comment>
<dbReference type="KEGG" id="sgs:AVL59_44175"/>
<evidence type="ECO:0000256" key="14">
    <source>
        <dbReference type="ARBA" id="ARBA00023014"/>
    </source>
</evidence>
<dbReference type="NCBIfam" id="TIGR03550">
    <property type="entry name" value="F420_cofG"/>
    <property type="match status" value="1"/>
</dbReference>
<dbReference type="RefSeq" id="WP_067315667.1">
    <property type="nucleotide sequence ID" value="NZ_CP016279.1"/>
</dbReference>
<dbReference type="GO" id="GO:0044689">
    <property type="term" value="F:7,8-didemethyl-8-hydroxy-5-deazariboflavin synthase activity"/>
    <property type="evidence" value="ECO:0007669"/>
    <property type="project" value="UniProtKB-EC"/>
</dbReference>
<dbReference type="InterPro" id="IPR019939">
    <property type="entry name" value="CofG_family"/>
</dbReference>
<dbReference type="NCBIfam" id="NF004884">
    <property type="entry name" value="PRK06245.1"/>
    <property type="match status" value="1"/>
</dbReference>
<dbReference type="InterPro" id="IPR058240">
    <property type="entry name" value="rSAM_sf"/>
</dbReference>
<comment type="catalytic activity">
    <reaction evidence="16">
        <text>5-amino-6-(D-ribitylamino)uracil + L-tyrosine + S-adenosyl-L-methionine = 5-amino-5-(4-hydroxybenzyl)-6-(D-ribitylimino)-5,6-dihydrouracil + 2-iminoacetate + 5'-deoxyadenosine + L-methionine + H(+)</text>
        <dbReference type="Rhea" id="RHEA:55200"/>
        <dbReference type="ChEBI" id="CHEBI:15378"/>
        <dbReference type="ChEBI" id="CHEBI:15934"/>
        <dbReference type="ChEBI" id="CHEBI:17319"/>
        <dbReference type="ChEBI" id="CHEBI:57844"/>
        <dbReference type="ChEBI" id="CHEBI:58315"/>
        <dbReference type="ChEBI" id="CHEBI:59789"/>
        <dbReference type="ChEBI" id="CHEBI:77846"/>
        <dbReference type="ChEBI" id="CHEBI:85936"/>
        <dbReference type="EC" id="2.5.1.147"/>
    </reaction>
</comment>
<dbReference type="NCBIfam" id="NF006687">
    <property type="entry name" value="PRK09234.1"/>
    <property type="match status" value="1"/>
</dbReference>
<evidence type="ECO:0000256" key="8">
    <source>
        <dbReference type="ARBA" id="ARBA00022220"/>
    </source>
</evidence>
<dbReference type="InterPro" id="IPR007197">
    <property type="entry name" value="rSAM"/>
</dbReference>
<organism evidence="20 22">
    <name type="scientific">Streptomyces griseochromogenes</name>
    <dbReference type="NCBI Taxonomy" id="68214"/>
    <lineage>
        <taxon>Bacteria</taxon>
        <taxon>Bacillati</taxon>
        <taxon>Actinomycetota</taxon>
        <taxon>Actinomycetes</taxon>
        <taxon>Kitasatosporales</taxon>
        <taxon>Streptomycetaceae</taxon>
        <taxon>Streptomyces</taxon>
    </lineage>
</organism>
<dbReference type="InterPro" id="IPR045567">
    <property type="entry name" value="CofH/MnqC-like_C"/>
</dbReference>
<evidence type="ECO:0000313" key="23">
    <source>
        <dbReference type="Proteomes" id="UP001519309"/>
    </source>
</evidence>
<reference evidence="20 22" key="1">
    <citation type="submission" date="2016-06" db="EMBL/GenBank/DDBJ databases">
        <title>Complete genome sequence of Streptomyces griseochromogenes ATCC 14511, the Blasticidin S producer.</title>
        <authorList>
            <person name="Wu L."/>
        </authorList>
    </citation>
    <scope>NUCLEOTIDE SEQUENCE [LARGE SCALE GENOMIC DNA]</scope>
    <source>
        <strain evidence="20 22">ATCC 14511</strain>
    </source>
</reference>
<dbReference type="SFLD" id="SFLDG01064">
    <property type="entry name" value="F420__menaquinone_cofactor_bio"/>
    <property type="match status" value="3"/>
</dbReference>
<dbReference type="PANTHER" id="PTHR43076">
    <property type="entry name" value="FO SYNTHASE (COFH)"/>
    <property type="match status" value="1"/>
</dbReference>
<evidence type="ECO:0000256" key="1">
    <source>
        <dbReference type="ARBA" id="ARBA00001966"/>
    </source>
</evidence>
<evidence type="ECO:0000313" key="20">
    <source>
        <dbReference type="EMBL" id="ANP55671.1"/>
    </source>
</evidence>
<dbReference type="SFLD" id="SFLDF00343">
    <property type="entry name" value="aminofutalosine_synthase_(mqnE"/>
    <property type="match status" value="1"/>
</dbReference>
<gene>
    <name evidence="20" type="primary">fbiC</name>
    <name evidence="20" type="ORF">AVL59_44175</name>
    <name evidence="21" type="ORF">J2Z21_005687</name>
</gene>
<protein>
    <recommendedName>
        <fullName evidence="8">FO synthase</fullName>
        <ecNumber evidence="7">2.5.1.147</ecNumber>
        <ecNumber evidence="6">4.3.1.32</ecNumber>
    </recommendedName>
</protein>
<dbReference type="NCBIfam" id="NF005609">
    <property type="entry name" value="PRK07360.1"/>
    <property type="match status" value="1"/>
</dbReference>
<dbReference type="Pfam" id="PF19288">
    <property type="entry name" value="CofH_C"/>
    <property type="match status" value="1"/>
</dbReference>
<dbReference type="HAMAP" id="MF_01612">
    <property type="entry name" value="FO_synth_sub2"/>
    <property type="match status" value="1"/>
</dbReference>
<dbReference type="GO" id="GO:0046872">
    <property type="term" value="F:metal ion binding"/>
    <property type="evidence" value="ECO:0007669"/>
    <property type="project" value="UniProtKB-KW"/>
</dbReference>
<evidence type="ECO:0000256" key="12">
    <source>
        <dbReference type="ARBA" id="ARBA00022723"/>
    </source>
</evidence>
<evidence type="ECO:0000256" key="11">
    <source>
        <dbReference type="ARBA" id="ARBA00022691"/>
    </source>
</evidence>
<dbReference type="InterPro" id="IPR006638">
    <property type="entry name" value="Elp3/MiaA/NifB-like_rSAM"/>
</dbReference>
<dbReference type="PROSITE" id="PS51918">
    <property type="entry name" value="RADICAL_SAM"/>
    <property type="match status" value="2"/>
</dbReference>
<dbReference type="STRING" id="68214.AVL59_44175"/>
<proteinExistence type="inferred from homology"/>
<dbReference type="EMBL" id="JAGGLP010000012">
    <property type="protein sequence ID" value="MBP2052700.1"/>
    <property type="molecule type" value="Genomic_DNA"/>
</dbReference>
<comment type="cofactor">
    <cofactor evidence="1">
        <name>[4Fe-4S] cluster</name>
        <dbReference type="ChEBI" id="CHEBI:49883"/>
    </cofactor>
</comment>
<dbReference type="SMART" id="SM00729">
    <property type="entry name" value="Elp3"/>
    <property type="match status" value="2"/>
</dbReference>
<feature type="compositionally biased region" description="Basic and acidic residues" evidence="18">
    <location>
        <begin position="839"/>
        <end position="853"/>
    </location>
</feature>
<dbReference type="Gene3D" id="3.20.20.70">
    <property type="entry name" value="Aldolase class I"/>
    <property type="match status" value="2"/>
</dbReference>
<keyword evidence="9" id="KW-0004">4Fe-4S</keyword>
<evidence type="ECO:0000256" key="15">
    <source>
        <dbReference type="ARBA" id="ARBA00023239"/>
    </source>
</evidence>
<dbReference type="SFLD" id="SFLDG01388">
    <property type="entry name" value="7_8-didemethyl-8-hydroxy-5-dea"/>
    <property type="match status" value="2"/>
</dbReference>
<evidence type="ECO:0000256" key="7">
    <source>
        <dbReference type="ARBA" id="ARBA00012289"/>
    </source>
</evidence>
<dbReference type="EC" id="4.3.1.32" evidence="6"/>
<evidence type="ECO:0000313" key="21">
    <source>
        <dbReference type="EMBL" id="MBP2052700.1"/>
    </source>
</evidence>
<comment type="pathway">
    <text evidence="3">Cofactor biosynthesis; coenzyme F0 biosynthesis.</text>
</comment>
<comment type="similarity">
    <text evidence="5">In the N-terminal section; belongs to the radical SAM superfamily. CofG family.</text>
</comment>
<keyword evidence="15" id="KW-0456">Lyase</keyword>
<dbReference type="AlphaFoldDB" id="A0A1B1BA59"/>
<dbReference type="NCBIfam" id="TIGR03551">
    <property type="entry name" value="F420_cofH"/>
    <property type="match status" value="1"/>
</dbReference>
<dbReference type="CDD" id="cd01335">
    <property type="entry name" value="Radical_SAM"/>
    <property type="match status" value="2"/>
</dbReference>
<evidence type="ECO:0000256" key="4">
    <source>
        <dbReference type="ARBA" id="ARBA00010051"/>
    </source>
</evidence>
<keyword evidence="12" id="KW-0479">Metal-binding</keyword>
<comment type="function">
    <text evidence="2">Catalyzes the radical-mediated synthesis of 7,8-didemethyl-8-hydroxy-5-deazariboflavin (FO) from 5-amino-6-(D-ribitylamino)uracil and L-tyrosine.</text>
</comment>
<dbReference type="EC" id="2.5.1.147" evidence="7"/>
<dbReference type="Proteomes" id="UP001519309">
    <property type="component" value="Unassembled WGS sequence"/>
</dbReference>
<dbReference type="Pfam" id="PF04055">
    <property type="entry name" value="Radical_SAM"/>
    <property type="match status" value="2"/>
</dbReference>
<evidence type="ECO:0000259" key="19">
    <source>
        <dbReference type="PROSITE" id="PS51918"/>
    </source>
</evidence>
<keyword evidence="11" id="KW-0949">S-adenosyl-L-methionine</keyword>
<dbReference type="OrthoDB" id="9802027at2"/>
<dbReference type="EMBL" id="CP016279">
    <property type="protein sequence ID" value="ANP55671.1"/>
    <property type="molecule type" value="Genomic_DNA"/>
</dbReference>
<dbReference type="GO" id="GO:0051539">
    <property type="term" value="F:4 iron, 4 sulfur cluster binding"/>
    <property type="evidence" value="ECO:0007669"/>
    <property type="project" value="UniProtKB-KW"/>
</dbReference>
<feature type="domain" description="Radical SAM core" evidence="19">
    <location>
        <begin position="528"/>
        <end position="763"/>
    </location>
</feature>
<feature type="domain" description="Radical SAM core" evidence="19">
    <location>
        <begin position="69"/>
        <end position="319"/>
    </location>
</feature>
<evidence type="ECO:0000256" key="16">
    <source>
        <dbReference type="ARBA" id="ARBA00048468"/>
    </source>
</evidence>
<evidence type="ECO:0000256" key="18">
    <source>
        <dbReference type="SAM" id="MobiDB-lite"/>
    </source>
</evidence>
<evidence type="ECO:0000256" key="10">
    <source>
        <dbReference type="ARBA" id="ARBA00022679"/>
    </source>
</evidence>
<dbReference type="SFLD" id="SFLDF00294">
    <property type="entry name" value="7_8-didemethyl-8-hydroxy-5-dea"/>
    <property type="match status" value="1"/>
</dbReference>
<dbReference type="PANTHER" id="PTHR43076:SF1">
    <property type="entry name" value="LIPOYL SYNTHASE 2"/>
    <property type="match status" value="1"/>
</dbReference>
<dbReference type="HAMAP" id="MF_01611">
    <property type="entry name" value="FO_synth_sub1"/>
    <property type="match status" value="1"/>
</dbReference>
<evidence type="ECO:0000256" key="3">
    <source>
        <dbReference type="ARBA" id="ARBA00004712"/>
    </source>
</evidence>
<keyword evidence="13" id="KW-0408">Iron</keyword>
<dbReference type="Proteomes" id="UP000092659">
    <property type="component" value="Chromosome"/>
</dbReference>
<evidence type="ECO:0000256" key="9">
    <source>
        <dbReference type="ARBA" id="ARBA00022485"/>
    </source>
</evidence>
<name>A0A1B1BA59_9ACTN</name>
<sequence>MTTSATSGTGPTENSMRRALKRARDGVALDVTEAAVLLQARGEALTDLAASAARVRDAGLEAAGRPGVITYSKSVFIPLTRLCRDKCHYCTFVTVPGKLRRAGHGMFMSPDEVLDIARKGAALGCKEALITLGDKPEDRWPEAREWLDAHGYDDTIAYVRAVSVRILEETGLLPHLNPGVMTWTDFQRLKPVAPSMGMMLETTATRLWSEPGGPHHGSPDKEPAVRLRVLEDAGRSSVPFTSGLLIGIGETYEERAESLFALRKVSRAYHGIQELIIQNFRAKPDTAMRGMPDAELDDLVATVAVARLIMGPGGCLQAPPNLVDSEYERLIGAGIDDWGGVSPLTIDHVNPERPWPQIEELAAKSAAAGFELRERLCVYPEFVRRGEPWLDPRLRPHVAALADPETGLALPDAVVEGHPWQEPEEAFVPSGRTDLHRTIDTEGRTADRRDDFDEVYGDWEALREAAAPGMVPERIDTDVRQALRTAADDPTRLTDAEALALLHADGPALDALCRVADDVRRSAVGDDVTYIVTRNINFTNVCYTGCRFCAFAQRRTDADAYTLSLDQVADRAQQAWDVGAVEVCMQGGIHPDLPGTAYFDIAKAVKERVPGMHVHAFSPMEVVNGATRTGMSIREWLSAAKEAGLDSIPGTAAEILDDEVRWVLTKGKLPTATWIEVITTAHELGIRSSSTMMYGHVDQPRHWLGHLRTLAEIQRRTGGFTEFVTLPFIHTNAPVYLAGIARPGPTTRDNRAVTAMARLLLHPYIPNIQTSWVKLGVEGAAEMLRSGANDLGGTLMEETISRMAGSSYGSYKSIRDLVAVAEAAGRPAKPRTTLYGEVSGERQRAAEASDGHLPDLLPVLD</sequence>
<evidence type="ECO:0000256" key="5">
    <source>
        <dbReference type="ARBA" id="ARBA00010826"/>
    </source>
</evidence>
<dbReference type="InterPro" id="IPR020050">
    <property type="entry name" value="FO_synthase_su2"/>
</dbReference>
<dbReference type="UniPathway" id="UPA00072"/>
<evidence type="ECO:0000256" key="2">
    <source>
        <dbReference type="ARBA" id="ARBA00003692"/>
    </source>
</evidence>
<keyword evidence="14" id="KW-0411">Iron-sulfur</keyword>
<dbReference type="SFLD" id="SFLDG01389">
    <property type="entry name" value="menaquinone_synthsis_involved"/>
    <property type="match status" value="1"/>
</dbReference>
<dbReference type="InterPro" id="IPR034405">
    <property type="entry name" value="F420"/>
</dbReference>
<dbReference type="InterPro" id="IPR013785">
    <property type="entry name" value="Aldolase_TIM"/>
</dbReference>
<dbReference type="FunFam" id="3.20.20.70:FF:000134">
    <property type="entry name" value="7,8-didemethyl-8-hydroxy-5-deazariboflavin synthase"/>
    <property type="match status" value="1"/>
</dbReference>
<dbReference type="SUPFAM" id="SSF102114">
    <property type="entry name" value="Radical SAM enzymes"/>
    <property type="match status" value="2"/>
</dbReference>
<dbReference type="InterPro" id="IPR019940">
    <property type="entry name" value="CofH_family"/>
</dbReference>
<keyword evidence="23" id="KW-1185">Reference proteome</keyword>
<evidence type="ECO:0000313" key="22">
    <source>
        <dbReference type="Proteomes" id="UP000092659"/>
    </source>
</evidence>
<dbReference type="NCBIfam" id="TIGR00423">
    <property type="entry name" value="CofH family radical SAM protein"/>
    <property type="match status" value="1"/>
</dbReference>
<comment type="catalytic activity">
    <reaction evidence="17">
        <text>5-amino-5-(4-hydroxybenzyl)-6-(D-ribitylimino)-5,6-dihydrouracil + S-adenosyl-L-methionine = 7,8-didemethyl-8-hydroxy-5-deazariboflavin + 5'-deoxyadenosine + L-methionine + NH4(+) + H(+)</text>
        <dbReference type="Rhea" id="RHEA:55204"/>
        <dbReference type="ChEBI" id="CHEBI:15378"/>
        <dbReference type="ChEBI" id="CHEBI:17319"/>
        <dbReference type="ChEBI" id="CHEBI:28938"/>
        <dbReference type="ChEBI" id="CHEBI:57844"/>
        <dbReference type="ChEBI" id="CHEBI:59789"/>
        <dbReference type="ChEBI" id="CHEBI:59904"/>
        <dbReference type="ChEBI" id="CHEBI:85936"/>
        <dbReference type="EC" id="4.3.1.32"/>
    </reaction>
</comment>
<dbReference type="GO" id="GO:0141093">
    <property type="term" value="F:5-amino-6-(D-ribitylamino)uracil--L-tyrosine 4-hydroxyphenyl transferase activity"/>
    <property type="evidence" value="ECO:0007669"/>
    <property type="project" value="UniProtKB-EC"/>
</dbReference>
<dbReference type="SFLD" id="SFLDF00293">
    <property type="entry name" value="((2_3_4_5-tetrahydroxypentyl)a"/>
    <property type="match status" value="1"/>
</dbReference>